<evidence type="ECO:0000256" key="5">
    <source>
        <dbReference type="ARBA" id="ARBA00030889"/>
    </source>
</evidence>
<gene>
    <name evidence="9" type="ORF">SNE40_010865</name>
</gene>
<dbReference type="EMBL" id="JAZGQO010000007">
    <property type="protein sequence ID" value="KAK6183366.1"/>
    <property type="molecule type" value="Genomic_DNA"/>
</dbReference>
<evidence type="ECO:0000256" key="4">
    <source>
        <dbReference type="ARBA" id="ARBA00023242"/>
    </source>
</evidence>
<dbReference type="GO" id="GO:0000463">
    <property type="term" value="P:maturation of LSU-rRNA from tricistronic rRNA transcript (SSU-rRNA, 5.8S rRNA, LSU-rRNA)"/>
    <property type="evidence" value="ECO:0007669"/>
    <property type="project" value="TreeGrafter"/>
</dbReference>
<name>A0AAN8JV29_PATCE</name>
<feature type="compositionally biased region" description="Polar residues" evidence="7">
    <location>
        <begin position="269"/>
        <end position="278"/>
    </location>
</feature>
<feature type="compositionally biased region" description="Basic and acidic residues" evidence="7">
    <location>
        <begin position="236"/>
        <end position="247"/>
    </location>
</feature>
<dbReference type="GO" id="GO:0005730">
    <property type="term" value="C:nucleolus"/>
    <property type="evidence" value="ECO:0007669"/>
    <property type="project" value="UniProtKB-SubCell"/>
</dbReference>
<dbReference type="InterPro" id="IPR007109">
    <property type="entry name" value="Brix"/>
</dbReference>
<dbReference type="InterPro" id="IPR039770">
    <property type="entry name" value="Rpf2"/>
</dbReference>
<dbReference type="PANTHER" id="PTHR12728">
    <property type="entry name" value="BRIX DOMAIN CONTAINING PROTEIN"/>
    <property type="match status" value="1"/>
</dbReference>
<evidence type="ECO:0000259" key="8">
    <source>
        <dbReference type="PROSITE" id="PS50833"/>
    </source>
</evidence>
<dbReference type="GO" id="GO:0019843">
    <property type="term" value="F:rRNA binding"/>
    <property type="evidence" value="ECO:0007669"/>
    <property type="project" value="UniProtKB-UniRule"/>
</dbReference>
<dbReference type="GO" id="GO:0000027">
    <property type="term" value="P:ribosomal large subunit assembly"/>
    <property type="evidence" value="ECO:0007669"/>
    <property type="project" value="InterPro"/>
</dbReference>
<keyword evidence="10" id="KW-1185">Reference proteome</keyword>
<keyword evidence="4 6" id="KW-0539">Nucleus</keyword>
<comment type="caution">
    <text evidence="9">The sequence shown here is derived from an EMBL/GenBank/DDBJ whole genome shotgun (WGS) entry which is preliminary data.</text>
</comment>
<evidence type="ECO:0000313" key="9">
    <source>
        <dbReference type="EMBL" id="KAK6183366.1"/>
    </source>
</evidence>
<feature type="compositionally biased region" description="Basic and acidic residues" evidence="7">
    <location>
        <begin position="304"/>
        <end position="313"/>
    </location>
</feature>
<organism evidence="9 10">
    <name type="scientific">Patella caerulea</name>
    <name type="common">Rayed Mediterranean limpet</name>
    <dbReference type="NCBI Taxonomy" id="87958"/>
    <lineage>
        <taxon>Eukaryota</taxon>
        <taxon>Metazoa</taxon>
        <taxon>Spiralia</taxon>
        <taxon>Lophotrochozoa</taxon>
        <taxon>Mollusca</taxon>
        <taxon>Gastropoda</taxon>
        <taxon>Patellogastropoda</taxon>
        <taxon>Patelloidea</taxon>
        <taxon>Patellidae</taxon>
        <taxon>Patella</taxon>
    </lineage>
</organism>
<dbReference type="Pfam" id="PF04427">
    <property type="entry name" value="Brix"/>
    <property type="match status" value="1"/>
</dbReference>
<evidence type="ECO:0000313" key="10">
    <source>
        <dbReference type="Proteomes" id="UP001347796"/>
    </source>
</evidence>
<feature type="domain" description="Brix" evidence="8">
    <location>
        <begin position="30"/>
        <end position="233"/>
    </location>
</feature>
<evidence type="ECO:0000256" key="3">
    <source>
        <dbReference type="ARBA" id="ARBA00020387"/>
    </source>
</evidence>
<dbReference type="Proteomes" id="UP001347796">
    <property type="component" value="Unassembled WGS sequence"/>
</dbReference>
<dbReference type="SMART" id="SM00879">
    <property type="entry name" value="Brix"/>
    <property type="match status" value="1"/>
</dbReference>
<evidence type="ECO:0000256" key="7">
    <source>
        <dbReference type="SAM" id="MobiDB-lite"/>
    </source>
</evidence>
<comment type="subcellular location">
    <subcellularLocation>
        <location evidence="1 6">Nucleus</location>
        <location evidence="1 6">Nucleolus</location>
    </subcellularLocation>
</comment>
<dbReference type="AlphaFoldDB" id="A0AAN8JV29"/>
<feature type="compositionally biased region" description="Basic residues" evidence="7">
    <location>
        <begin position="279"/>
        <end position="288"/>
    </location>
</feature>
<feature type="region of interest" description="Disordered" evidence="7">
    <location>
        <begin position="236"/>
        <end position="313"/>
    </location>
</feature>
<dbReference type="PANTHER" id="PTHR12728:SF0">
    <property type="entry name" value="RIBOSOME PRODUCTION FACTOR 2 HOMOLOG"/>
    <property type="match status" value="1"/>
</dbReference>
<evidence type="ECO:0000256" key="1">
    <source>
        <dbReference type="ARBA" id="ARBA00004604"/>
    </source>
</evidence>
<accession>A0AAN8JV29</accession>
<protein>
    <recommendedName>
        <fullName evidence="3 6">Ribosome production factor 2 homolog</fullName>
    </recommendedName>
    <alternativeName>
        <fullName evidence="5 6">Ribosome biogenesis protein RPF2 homolog</fullName>
    </alternativeName>
</protein>
<reference evidence="9 10" key="1">
    <citation type="submission" date="2024-01" db="EMBL/GenBank/DDBJ databases">
        <title>The genome of the rayed Mediterranean limpet Patella caerulea (Linnaeus, 1758).</title>
        <authorList>
            <person name="Anh-Thu Weber A."/>
            <person name="Halstead-Nussloch G."/>
        </authorList>
    </citation>
    <scope>NUCLEOTIDE SEQUENCE [LARGE SCALE GENOMIC DNA]</scope>
    <source>
        <strain evidence="9">AATW-2023a</strain>
        <tissue evidence="9">Whole specimen</tissue>
    </source>
</reference>
<dbReference type="PROSITE" id="PS50833">
    <property type="entry name" value="BRIX"/>
    <property type="match status" value="1"/>
</dbReference>
<evidence type="ECO:0000256" key="6">
    <source>
        <dbReference type="RuleBase" id="RU367086"/>
    </source>
</evidence>
<proteinExistence type="inferred from homology"/>
<sequence>MVLQRVVKPKTHKGRKFLENREPKIEENDKVAMFIKGGNTSQTVSQVLKEMYMLKKPTGIMMKRKNVVRPFEDQTTLEYFSEKNDASLFLFGSHSKKRPHNLVLGRFFDHHILDMVELGIENFRSMFEFQNDKCSHGTKPCIIFSGQDFEQLEDYDKLKNLLMDFFRGPKTEKIRLSGLELVLQVTAIDNKIYFRTFRTVLKKSGTKIPRVELEEIGPSLDLVVKRSMFGSDDLYKRANKKPSEAKKSKTQKNKSRTNLGDKMGRIHMQKQNLDTLQTRKMKGLKRKKGSDVVEGEAGETSESTNEKLRKMSE</sequence>
<evidence type="ECO:0000256" key="2">
    <source>
        <dbReference type="ARBA" id="ARBA00010782"/>
    </source>
</evidence>
<comment type="similarity">
    <text evidence="2 6">Belongs to the RPF2 family.</text>
</comment>